<organism evidence="12 13">
    <name type="scientific">Piliocolobus tephrosceles</name>
    <name type="common">Ugandan red Colobus</name>
    <dbReference type="NCBI Taxonomy" id="591936"/>
    <lineage>
        <taxon>Eukaryota</taxon>
        <taxon>Metazoa</taxon>
        <taxon>Chordata</taxon>
        <taxon>Craniata</taxon>
        <taxon>Vertebrata</taxon>
        <taxon>Euteleostomi</taxon>
        <taxon>Mammalia</taxon>
        <taxon>Eutheria</taxon>
        <taxon>Euarchontoglires</taxon>
        <taxon>Primates</taxon>
        <taxon>Haplorrhini</taxon>
        <taxon>Catarrhini</taxon>
        <taxon>Cercopithecidae</taxon>
        <taxon>Colobinae</taxon>
        <taxon>Piliocolobus</taxon>
    </lineage>
</organism>
<keyword evidence="1" id="KW-0479">Metal-binding</keyword>
<evidence type="ECO:0000256" key="7">
    <source>
        <dbReference type="ARBA" id="ARBA00023014"/>
    </source>
</evidence>
<evidence type="ECO:0000256" key="4">
    <source>
        <dbReference type="ARBA" id="ARBA00022806"/>
    </source>
</evidence>
<evidence type="ECO:0000256" key="6">
    <source>
        <dbReference type="ARBA" id="ARBA00023004"/>
    </source>
</evidence>
<dbReference type="GO" id="GO:0090657">
    <property type="term" value="P:telomeric loop disassembly"/>
    <property type="evidence" value="ECO:0007669"/>
    <property type="project" value="TreeGrafter"/>
</dbReference>
<keyword evidence="4" id="KW-0347">Helicase</keyword>
<keyword evidence="10" id="KW-0539">Nucleus</keyword>
<evidence type="ECO:0000256" key="2">
    <source>
        <dbReference type="ARBA" id="ARBA00022741"/>
    </source>
</evidence>
<dbReference type="GO" id="GO:0003678">
    <property type="term" value="F:DNA helicase activity"/>
    <property type="evidence" value="ECO:0007669"/>
    <property type="project" value="InterPro"/>
</dbReference>
<evidence type="ECO:0000313" key="12">
    <source>
        <dbReference type="Ensembl" id="ENSPTEP00000005819.1"/>
    </source>
</evidence>
<dbReference type="Pfam" id="PF13307">
    <property type="entry name" value="Helicase_C_2"/>
    <property type="match status" value="1"/>
</dbReference>
<dbReference type="GO" id="GO:0045910">
    <property type="term" value="P:negative regulation of DNA recombination"/>
    <property type="evidence" value="ECO:0007669"/>
    <property type="project" value="TreeGrafter"/>
</dbReference>
<dbReference type="NCBIfam" id="TIGR00604">
    <property type="entry name" value="rad3"/>
    <property type="match status" value="1"/>
</dbReference>
<proteinExistence type="predicted"/>
<evidence type="ECO:0000256" key="8">
    <source>
        <dbReference type="ARBA" id="ARBA00023125"/>
    </source>
</evidence>
<name>A0A8C9GL52_9PRIM</name>
<dbReference type="InterPro" id="IPR045028">
    <property type="entry name" value="DinG/Rad3-like"/>
</dbReference>
<dbReference type="FunFam" id="3.40.50.300:FF:001352">
    <property type="entry name" value="DNA repair helicase"/>
    <property type="match status" value="1"/>
</dbReference>
<keyword evidence="13" id="KW-1185">Reference proteome</keyword>
<accession>A0A8C9GL52</accession>
<dbReference type="GO" id="GO:0005634">
    <property type="term" value="C:nucleus"/>
    <property type="evidence" value="ECO:0007669"/>
    <property type="project" value="TreeGrafter"/>
</dbReference>
<dbReference type="GO" id="GO:0051536">
    <property type="term" value="F:iron-sulfur cluster binding"/>
    <property type="evidence" value="ECO:0007669"/>
    <property type="project" value="UniProtKB-KW"/>
</dbReference>
<keyword evidence="2" id="KW-0547">Nucleotide-binding</keyword>
<dbReference type="Pfam" id="PF06733">
    <property type="entry name" value="DEAD_2"/>
    <property type="match status" value="1"/>
</dbReference>
<dbReference type="GO" id="GO:0005524">
    <property type="term" value="F:ATP binding"/>
    <property type="evidence" value="ECO:0007669"/>
    <property type="project" value="UniProtKB-KW"/>
</dbReference>
<dbReference type="InterPro" id="IPR014013">
    <property type="entry name" value="Helic_SF1/SF2_ATP-bd_DinG/Rad3"/>
</dbReference>
<evidence type="ECO:0000256" key="3">
    <source>
        <dbReference type="ARBA" id="ARBA00022801"/>
    </source>
</evidence>
<keyword evidence="6" id="KW-0408">Iron</keyword>
<dbReference type="PROSITE" id="PS51193">
    <property type="entry name" value="HELICASE_ATP_BIND_2"/>
    <property type="match status" value="1"/>
</dbReference>
<dbReference type="GO" id="GO:0016818">
    <property type="term" value="F:hydrolase activity, acting on acid anhydrides, in phosphorus-containing anhydrides"/>
    <property type="evidence" value="ECO:0007669"/>
    <property type="project" value="InterPro"/>
</dbReference>
<dbReference type="CDD" id="cd18788">
    <property type="entry name" value="SF2_C_XPD"/>
    <property type="match status" value="1"/>
</dbReference>
<evidence type="ECO:0000256" key="9">
    <source>
        <dbReference type="ARBA" id="ARBA00023235"/>
    </source>
</evidence>
<evidence type="ECO:0000259" key="11">
    <source>
        <dbReference type="PROSITE" id="PS51193"/>
    </source>
</evidence>
<dbReference type="InterPro" id="IPR010614">
    <property type="entry name" value="RAD3-like_helicase_DEAD"/>
</dbReference>
<keyword evidence="3" id="KW-0378">Hydrolase</keyword>
<keyword evidence="5" id="KW-0067">ATP-binding</keyword>
<reference evidence="12" key="1">
    <citation type="submission" date="2025-08" db="UniProtKB">
        <authorList>
            <consortium name="Ensembl"/>
        </authorList>
    </citation>
    <scope>IDENTIFICATION</scope>
</reference>
<dbReference type="GO" id="GO:0046872">
    <property type="term" value="F:metal ion binding"/>
    <property type="evidence" value="ECO:0007669"/>
    <property type="project" value="UniProtKB-KW"/>
</dbReference>
<dbReference type="InterPro" id="IPR013020">
    <property type="entry name" value="Rad3/Chl1-like"/>
</dbReference>
<evidence type="ECO:0000256" key="1">
    <source>
        <dbReference type="ARBA" id="ARBA00022723"/>
    </source>
</evidence>
<dbReference type="GO" id="GO:0010569">
    <property type="term" value="P:regulation of double-strand break repair via homologous recombination"/>
    <property type="evidence" value="ECO:0007669"/>
    <property type="project" value="TreeGrafter"/>
</dbReference>
<dbReference type="GO" id="GO:0070182">
    <property type="term" value="F:DNA polymerase binding"/>
    <property type="evidence" value="ECO:0007669"/>
    <property type="project" value="TreeGrafter"/>
</dbReference>
<dbReference type="InterPro" id="IPR006555">
    <property type="entry name" value="ATP-dep_Helicase_C"/>
</dbReference>
<dbReference type="PANTHER" id="PTHR11472">
    <property type="entry name" value="DNA REPAIR DEAD HELICASE RAD3/XP-D SUBFAMILY MEMBER"/>
    <property type="match status" value="1"/>
</dbReference>
<dbReference type="PANTHER" id="PTHR11472:SF34">
    <property type="entry name" value="REGULATOR OF TELOMERE ELONGATION HELICASE 1"/>
    <property type="match status" value="1"/>
</dbReference>
<sequence length="866" mass="100796">MDVETLSEVGKGNAVGENIQFCPFYATREIQNECHVILLPYNYLFDESTRKVLNLNLKNSIIIIDEGHNIESVAEDAVSFKLRDADLNLFLESIKATLTILDKVKDDDNKNNLSVDQLFMLNRSINSLVTWLSNEKLAISDKLKIKEKHKTYTGTNIFDIFANNNINITKDNFEDFTTVLSSMVEMLNKYMNDFKLSQLDQKNVNRYISAIDIIRKCFGILFSDIVKNCIEYFQLYINEEAIAYSDCDDVNKVYDNMKKYGKNKTKIVYDKYETTKCKNISLLCFSATASLLGILKEKTNSIVVTSGTLSPIEPFSKQLGGKYFSFQHVLENDHVIKSHQLFVGCMTHYNKQILLSTYENRSNENYMRALGDCIYDIIIYIPHGVLIFFASYGSMYETVNIWKKLKIYDKINAYKTIFVEPNKASELKDILNQYENIIKKKKKGAILMGVCRGKISEGIDFKDECCRGVIICGLPYGNVYDSKIIFKKVFLDNFKHEVNDPTENSSNVSRGTSWYNEEAMRAINQSIGRVIRHRNDYGAVFFLDSRFANKNRIQEISKWVRTHFRVYRDIDQIQGDIEKFFELFKGMNTAQNVNNNMNNTGANSNNANNAKTIEYDENSEMGKIGKNFQDCFIKNVKNNNTTNSNSLNSKKYVFNPIKKTQNQPKILSMIQNITQGKNQEKTIYVDENNEKSIFKNQQEEEKSDNIKIDHAKMLMDAFKEVLSEQMFTKFFELIKQTKKKNEENKYETFIAEVIDLIVQNFEKPEEKEMEESREGIVGVTQDKTDNVGQEENKKRKRNICFNDIMNTNQLTNIWEMLIKLINNFFPKEEREKCFFILKNRFKNNTNGFDELEKYVYNYKLEQIEII</sequence>
<keyword evidence="7" id="KW-0411">Iron-sulfur</keyword>
<dbReference type="GO" id="GO:1904430">
    <property type="term" value="P:negative regulation of t-circle formation"/>
    <property type="evidence" value="ECO:0007669"/>
    <property type="project" value="TreeGrafter"/>
</dbReference>
<evidence type="ECO:0000313" key="13">
    <source>
        <dbReference type="Proteomes" id="UP000694416"/>
    </source>
</evidence>
<keyword evidence="8" id="KW-0238">DNA-binding</keyword>
<dbReference type="GO" id="GO:0003677">
    <property type="term" value="F:DNA binding"/>
    <property type="evidence" value="ECO:0007669"/>
    <property type="project" value="UniProtKB-KW"/>
</dbReference>
<dbReference type="Gene3D" id="3.40.50.300">
    <property type="entry name" value="P-loop containing nucleotide triphosphate hydrolases"/>
    <property type="match status" value="2"/>
</dbReference>
<feature type="domain" description="Helicase ATP-binding" evidence="11">
    <location>
        <begin position="1"/>
        <end position="114"/>
    </location>
</feature>
<dbReference type="SMART" id="SM00491">
    <property type="entry name" value="HELICc2"/>
    <property type="match status" value="1"/>
</dbReference>
<dbReference type="SUPFAM" id="SSF52540">
    <property type="entry name" value="P-loop containing nucleoside triphosphate hydrolases"/>
    <property type="match status" value="1"/>
</dbReference>
<dbReference type="InterPro" id="IPR027417">
    <property type="entry name" value="P-loop_NTPase"/>
</dbReference>
<dbReference type="AlphaFoldDB" id="A0A8C9GL52"/>
<reference evidence="12" key="2">
    <citation type="submission" date="2025-09" db="UniProtKB">
        <authorList>
            <consortium name="Ensembl"/>
        </authorList>
    </citation>
    <scope>IDENTIFICATION</scope>
</reference>
<keyword evidence="9" id="KW-0413">Isomerase</keyword>
<evidence type="ECO:0000256" key="5">
    <source>
        <dbReference type="ARBA" id="ARBA00022840"/>
    </source>
</evidence>
<dbReference type="Proteomes" id="UP000694416">
    <property type="component" value="Unplaced"/>
</dbReference>
<protein>
    <recommendedName>
        <fullName evidence="11">Helicase ATP-binding domain-containing protein</fullName>
    </recommendedName>
</protein>
<dbReference type="Ensembl" id="ENSPTET00000008949.1">
    <property type="protein sequence ID" value="ENSPTEP00000005819.1"/>
    <property type="gene ID" value="ENSPTEG00000006722.1"/>
</dbReference>
<evidence type="ECO:0000256" key="10">
    <source>
        <dbReference type="ARBA" id="ARBA00023242"/>
    </source>
</evidence>